<dbReference type="InterPro" id="IPR036812">
    <property type="entry name" value="NAD(P)_OxRdtase_dom_sf"/>
</dbReference>
<accession>A0ABR1U2K8</accession>
<protein>
    <submittedName>
        <fullName evidence="3">Aldo/keto reductase</fullName>
    </submittedName>
</protein>
<dbReference type="Gene3D" id="3.20.20.100">
    <property type="entry name" value="NADP-dependent oxidoreductase domain"/>
    <property type="match status" value="1"/>
</dbReference>
<name>A0ABR1U2K8_9PEZI</name>
<dbReference type="Proteomes" id="UP001444661">
    <property type="component" value="Unassembled WGS sequence"/>
</dbReference>
<dbReference type="InterPro" id="IPR023210">
    <property type="entry name" value="NADP_OxRdtase_dom"/>
</dbReference>
<reference evidence="3 4" key="1">
    <citation type="submission" date="2023-01" db="EMBL/GenBank/DDBJ databases">
        <title>Analysis of 21 Apiospora genomes using comparative genomics revels a genus with tremendous synthesis potential of carbohydrate active enzymes and secondary metabolites.</title>
        <authorList>
            <person name="Sorensen T."/>
        </authorList>
    </citation>
    <scope>NUCLEOTIDE SEQUENCE [LARGE SCALE GENOMIC DNA]</scope>
    <source>
        <strain evidence="3 4">CBS 33761</strain>
    </source>
</reference>
<gene>
    <name evidence="3" type="ORF">PG993_003695</name>
</gene>
<evidence type="ECO:0000259" key="2">
    <source>
        <dbReference type="Pfam" id="PF00248"/>
    </source>
</evidence>
<feature type="domain" description="NADP-dependent oxidoreductase" evidence="2">
    <location>
        <begin position="6"/>
        <end position="146"/>
    </location>
</feature>
<feature type="domain" description="NADP-dependent oxidoreductase" evidence="2">
    <location>
        <begin position="180"/>
        <end position="350"/>
    </location>
</feature>
<sequence>MAPPQIIFGTASFKFPNTAWQDAEAVRELLRTLRDLGVTRLDSAASYPPKSPGRAEELLGETKEAAGNDTFLIDTKIATDIRHTGGRGELTKQAIEASTAASLERLQRPEGINILHIHSADPTTPLEEQARSFHEQISQGHCKAVGRFHAVFCSMTGWKIMRDCCFSFSMIADHVISSHKWGVSNVPPSMLEKMLQLCDQHGWTKPVCYQGPYNLVTRGMEKGLLPLLRAHNMAFNSFHSLAAGFLTGKLIRGEHAGTRFGDDHPSHRRARQMFGGQDLINAMKMFDADVKAHGLTSTEVAYRWLAYHSSLREDDGIIIGASRLEQVTETVGLIRKGPLPDDVVSLAKGLWESVKGTRGNNL</sequence>
<dbReference type="EMBL" id="JAQQWK010000002">
    <property type="protein sequence ID" value="KAK8052310.1"/>
    <property type="molecule type" value="Genomic_DNA"/>
</dbReference>
<dbReference type="InterPro" id="IPR050523">
    <property type="entry name" value="AKR_Detox_Biosynth"/>
</dbReference>
<evidence type="ECO:0000313" key="3">
    <source>
        <dbReference type="EMBL" id="KAK8052310.1"/>
    </source>
</evidence>
<organism evidence="3 4">
    <name type="scientific">Apiospora rasikravindrae</name>
    <dbReference type="NCBI Taxonomy" id="990691"/>
    <lineage>
        <taxon>Eukaryota</taxon>
        <taxon>Fungi</taxon>
        <taxon>Dikarya</taxon>
        <taxon>Ascomycota</taxon>
        <taxon>Pezizomycotina</taxon>
        <taxon>Sordariomycetes</taxon>
        <taxon>Xylariomycetidae</taxon>
        <taxon>Amphisphaeriales</taxon>
        <taxon>Apiosporaceae</taxon>
        <taxon>Apiospora</taxon>
    </lineage>
</organism>
<dbReference type="Pfam" id="PF00248">
    <property type="entry name" value="Aldo_ket_red"/>
    <property type="match status" value="2"/>
</dbReference>
<keyword evidence="4" id="KW-1185">Reference proteome</keyword>
<keyword evidence="1" id="KW-0560">Oxidoreductase</keyword>
<evidence type="ECO:0000256" key="1">
    <source>
        <dbReference type="ARBA" id="ARBA00023002"/>
    </source>
</evidence>
<dbReference type="SUPFAM" id="SSF51430">
    <property type="entry name" value="NAD(P)-linked oxidoreductase"/>
    <property type="match status" value="2"/>
</dbReference>
<dbReference type="PANTHER" id="PTHR43364:SF4">
    <property type="entry name" value="NAD(P)-LINKED OXIDOREDUCTASE SUPERFAMILY PROTEIN"/>
    <property type="match status" value="1"/>
</dbReference>
<comment type="caution">
    <text evidence="3">The sequence shown here is derived from an EMBL/GenBank/DDBJ whole genome shotgun (WGS) entry which is preliminary data.</text>
</comment>
<proteinExistence type="predicted"/>
<evidence type="ECO:0000313" key="4">
    <source>
        <dbReference type="Proteomes" id="UP001444661"/>
    </source>
</evidence>
<dbReference type="PANTHER" id="PTHR43364">
    <property type="entry name" value="NADH-SPECIFIC METHYLGLYOXAL REDUCTASE-RELATED"/>
    <property type="match status" value="1"/>
</dbReference>